<organism evidence="1 2">
    <name type="scientific">Paraburkholderia acidicola</name>
    <dbReference type="NCBI Taxonomy" id="1912599"/>
    <lineage>
        <taxon>Bacteria</taxon>
        <taxon>Pseudomonadati</taxon>
        <taxon>Pseudomonadota</taxon>
        <taxon>Betaproteobacteria</taxon>
        <taxon>Burkholderiales</taxon>
        <taxon>Burkholderiaceae</taxon>
        <taxon>Paraburkholderia</taxon>
    </lineage>
</organism>
<evidence type="ECO:0000313" key="2">
    <source>
        <dbReference type="Proteomes" id="UP001469089"/>
    </source>
</evidence>
<evidence type="ECO:0000313" key="1">
    <source>
        <dbReference type="EMBL" id="MEQ5842993.1"/>
    </source>
</evidence>
<name>A0ABV1LUS1_9BURK</name>
<proteinExistence type="predicted"/>
<reference evidence="1 2" key="1">
    <citation type="journal article" date="2024" name="Chem. Sci.">
        <title>Discovery of a lagriamide polyketide by integrated genome mining, isotopic labeling, and untargeted metabolomics.</title>
        <authorList>
            <person name="Fergusson C.H."/>
            <person name="Saulog J."/>
            <person name="Paulo B.S."/>
            <person name="Wilson D.M."/>
            <person name="Liu D.Y."/>
            <person name="Morehouse N.J."/>
            <person name="Waterworth S."/>
            <person name="Barkei J."/>
            <person name="Gray C.A."/>
            <person name="Kwan J.C."/>
            <person name="Eustaquio A.S."/>
            <person name="Linington R.G."/>
        </authorList>
    </citation>
    <scope>NUCLEOTIDE SEQUENCE [LARGE SCALE GENOMIC DNA]</scope>
    <source>
        <strain evidence="1 2">RL17-338-BIF-B</strain>
    </source>
</reference>
<gene>
    <name evidence="1" type="ORF">N0A02_26415</name>
</gene>
<dbReference type="Proteomes" id="UP001469089">
    <property type="component" value="Unassembled WGS sequence"/>
</dbReference>
<protein>
    <submittedName>
        <fullName evidence="1">Uncharacterized protein</fullName>
    </submittedName>
</protein>
<sequence length="53" mass="5774">MGRGPRCLGWTGLIAGVLNVELIEGDHLAEMLALHPMKRGELERFLLTGWGSA</sequence>
<accession>A0ABV1LUS1</accession>
<comment type="caution">
    <text evidence="1">The sequence shown here is derived from an EMBL/GenBank/DDBJ whole genome shotgun (WGS) entry which is preliminary data.</text>
</comment>
<keyword evidence="2" id="KW-1185">Reference proteome</keyword>
<dbReference type="RefSeq" id="WP_349545853.1">
    <property type="nucleotide sequence ID" value="NZ_JAOALG010000002.1"/>
</dbReference>
<dbReference type="EMBL" id="JAOALG010000002">
    <property type="protein sequence ID" value="MEQ5842993.1"/>
    <property type="molecule type" value="Genomic_DNA"/>
</dbReference>